<comment type="caution">
    <text evidence="1">The sequence shown here is derived from an EMBL/GenBank/DDBJ whole genome shotgun (WGS) entry which is preliminary data.</text>
</comment>
<dbReference type="Proteomes" id="UP001314170">
    <property type="component" value="Unassembled WGS sequence"/>
</dbReference>
<sequence>MALMLCGSVATPGRNPMQGDTNEKVLLKISSKSSASIASDQSKWTQNEIMKLGSIITLWQPICRPDNYVKAIPFDYLASHWERSIRMHEGIRERQCKGTMDKQVREDKDLFR</sequence>
<dbReference type="AlphaFoldDB" id="A0AAV1QVF4"/>
<name>A0AAV1QVF4_9ROSI</name>
<dbReference type="EMBL" id="CAWUPB010000850">
    <property type="protein sequence ID" value="CAK7325752.1"/>
    <property type="molecule type" value="Genomic_DNA"/>
</dbReference>
<protein>
    <submittedName>
        <fullName evidence="1">Uncharacterized protein</fullName>
    </submittedName>
</protein>
<evidence type="ECO:0000313" key="1">
    <source>
        <dbReference type="EMBL" id="CAK7325752.1"/>
    </source>
</evidence>
<organism evidence="1 2">
    <name type="scientific">Dovyalis caffra</name>
    <dbReference type="NCBI Taxonomy" id="77055"/>
    <lineage>
        <taxon>Eukaryota</taxon>
        <taxon>Viridiplantae</taxon>
        <taxon>Streptophyta</taxon>
        <taxon>Embryophyta</taxon>
        <taxon>Tracheophyta</taxon>
        <taxon>Spermatophyta</taxon>
        <taxon>Magnoliopsida</taxon>
        <taxon>eudicotyledons</taxon>
        <taxon>Gunneridae</taxon>
        <taxon>Pentapetalae</taxon>
        <taxon>rosids</taxon>
        <taxon>fabids</taxon>
        <taxon>Malpighiales</taxon>
        <taxon>Salicaceae</taxon>
        <taxon>Flacourtieae</taxon>
        <taxon>Dovyalis</taxon>
    </lineage>
</organism>
<gene>
    <name evidence="1" type="ORF">DCAF_LOCUS3441</name>
</gene>
<keyword evidence="2" id="KW-1185">Reference proteome</keyword>
<reference evidence="1 2" key="1">
    <citation type="submission" date="2024-01" db="EMBL/GenBank/DDBJ databases">
        <authorList>
            <person name="Waweru B."/>
        </authorList>
    </citation>
    <scope>NUCLEOTIDE SEQUENCE [LARGE SCALE GENOMIC DNA]</scope>
</reference>
<evidence type="ECO:0000313" key="2">
    <source>
        <dbReference type="Proteomes" id="UP001314170"/>
    </source>
</evidence>
<accession>A0AAV1QVF4</accession>
<proteinExistence type="predicted"/>